<evidence type="ECO:0000256" key="6">
    <source>
        <dbReference type="SAM" id="Phobius"/>
    </source>
</evidence>
<dbReference type="CDD" id="cd06580">
    <property type="entry name" value="TM_PBP1_transp_TpRbsC_like"/>
    <property type="match status" value="1"/>
</dbReference>
<dbReference type="Pfam" id="PF02653">
    <property type="entry name" value="BPD_transp_2"/>
    <property type="match status" value="1"/>
</dbReference>
<dbReference type="AlphaFoldDB" id="A0A399F7A3"/>
<keyword evidence="3 6" id="KW-0812">Transmembrane</keyword>
<reference evidence="7 8" key="1">
    <citation type="submission" date="2018-08" db="EMBL/GenBank/DDBJ databases">
        <title>Meiothermus granaticius genome AF-68 sequencing project.</title>
        <authorList>
            <person name="Da Costa M.S."/>
            <person name="Albuquerque L."/>
            <person name="Raposo P."/>
            <person name="Froufe H.J.C."/>
            <person name="Barroso C.S."/>
            <person name="Egas C."/>
        </authorList>
    </citation>
    <scope>NUCLEOTIDE SEQUENCE [LARGE SCALE GENOMIC DNA]</scope>
    <source>
        <strain evidence="7 8">AF-68</strain>
    </source>
</reference>
<evidence type="ECO:0000256" key="1">
    <source>
        <dbReference type="ARBA" id="ARBA00004651"/>
    </source>
</evidence>
<keyword evidence="4 6" id="KW-1133">Transmembrane helix</keyword>
<evidence type="ECO:0000256" key="3">
    <source>
        <dbReference type="ARBA" id="ARBA00022692"/>
    </source>
</evidence>
<protein>
    <submittedName>
        <fullName evidence="7">Branched-chain amino acid transport system / permease component</fullName>
    </submittedName>
</protein>
<evidence type="ECO:0000256" key="2">
    <source>
        <dbReference type="ARBA" id="ARBA00022475"/>
    </source>
</evidence>
<proteinExistence type="predicted"/>
<dbReference type="PANTHER" id="PTHR47089">
    <property type="entry name" value="ABC TRANSPORTER, PERMEASE PROTEIN"/>
    <property type="match status" value="1"/>
</dbReference>
<feature type="transmembrane region" description="Helical" evidence="6">
    <location>
        <begin position="28"/>
        <end position="50"/>
    </location>
</feature>
<evidence type="ECO:0000313" key="7">
    <source>
        <dbReference type="EMBL" id="RIH91129.1"/>
    </source>
</evidence>
<keyword evidence="2" id="KW-1003">Cell membrane</keyword>
<feature type="transmembrane region" description="Helical" evidence="6">
    <location>
        <begin position="286"/>
        <end position="303"/>
    </location>
</feature>
<feature type="transmembrane region" description="Helical" evidence="6">
    <location>
        <begin position="128"/>
        <end position="149"/>
    </location>
</feature>
<dbReference type="RefSeq" id="WP_206075099.1">
    <property type="nucleotide sequence ID" value="NZ_BJXM01000006.1"/>
</dbReference>
<keyword evidence="8" id="KW-1185">Reference proteome</keyword>
<organism evidence="7 8">
    <name type="scientific">Meiothermus granaticius NBRC 107808</name>
    <dbReference type="NCBI Taxonomy" id="1227551"/>
    <lineage>
        <taxon>Bacteria</taxon>
        <taxon>Thermotogati</taxon>
        <taxon>Deinococcota</taxon>
        <taxon>Deinococci</taxon>
        <taxon>Thermales</taxon>
        <taxon>Thermaceae</taxon>
        <taxon>Meiothermus</taxon>
    </lineage>
</organism>
<feature type="transmembrane region" description="Helical" evidence="6">
    <location>
        <begin position="75"/>
        <end position="93"/>
    </location>
</feature>
<dbReference type="PANTHER" id="PTHR47089:SF1">
    <property type="entry name" value="GUANOSINE ABC TRANSPORTER PERMEASE PROTEIN NUPP"/>
    <property type="match status" value="1"/>
</dbReference>
<feature type="transmembrane region" description="Helical" evidence="6">
    <location>
        <begin position="158"/>
        <end position="176"/>
    </location>
</feature>
<dbReference type="Proteomes" id="UP000266178">
    <property type="component" value="Unassembled WGS sequence"/>
</dbReference>
<keyword evidence="5 6" id="KW-0472">Membrane</keyword>
<feature type="transmembrane region" description="Helical" evidence="6">
    <location>
        <begin position="310"/>
        <end position="332"/>
    </location>
</feature>
<evidence type="ECO:0000313" key="8">
    <source>
        <dbReference type="Proteomes" id="UP000266178"/>
    </source>
</evidence>
<feature type="transmembrane region" description="Helical" evidence="6">
    <location>
        <begin position="248"/>
        <end position="274"/>
    </location>
</feature>
<sequence>MNKPAFRSGRSVFGLRLEYDPSPPARRVGLVLALAIVAAFLAASLIFWAYGVSPVEVYKTLLGDTLGSRVGLAEVLRRAIPLILIGTGLTLALRGQFFNIGAEGQMAMGATAAAGVALFVPLPPPLTLPVMFLAGFMAGGAYALIAAWLKARLGVNEILTTLMLNYIAVYGVLYLVQGPWRGKSLFGFAFTDTFPPQAQLPTLPGTLVHWPTLILGVVLAVLLQVLLTRTTLGYAVRVVGENPKAAQYAGIPIARVVLLVALCSGGAAGLAGVGEVASIHKKLLDPSQITLGYGFTALIVAYLSRGNPILSVLTALLMAVIFAGGDGMKIAFQMPFRVVDVFSGLILLFIIASEPLVNYRLRRKPHG</sequence>
<dbReference type="EMBL" id="QWLB01000056">
    <property type="protein sequence ID" value="RIH91129.1"/>
    <property type="molecule type" value="Genomic_DNA"/>
</dbReference>
<feature type="transmembrane region" description="Helical" evidence="6">
    <location>
        <begin position="105"/>
        <end position="122"/>
    </location>
</feature>
<accession>A0A399F7A3</accession>
<feature type="transmembrane region" description="Helical" evidence="6">
    <location>
        <begin position="338"/>
        <end position="357"/>
    </location>
</feature>
<comment type="subcellular location">
    <subcellularLocation>
        <location evidence="1">Cell membrane</location>
        <topology evidence="1">Multi-pass membrane protein</topology>
    </subcellularLocation>
</comment>
<dbReference type="InterPro" id="IPR001851">
    <property type="entry name" value="ABC_transp_permease"/>
</dbReference>
<dbReference type="GO" id="GO:0005886">
    <property type="term" value="C:plasma membrane"/>
    <property type="evidence" value="ECO:0007669"/>
    <property type="project" value="UniProtKB-SubCell"/>
</dbReference>
<gene>
    <name evidence="7" type="ORF">Mgrana_02969</name>
</gene>
<evidence type="ECO:0000256" key="5">
    <source>
        <dbReference type="ARBA" id="ARBA00023136"/>
    </source>
</evidence>
<name>A0A399F7A3_9DEIN</name>
<dbReference type="GO" id="GO:0022857">
    <property type="term" value="F:transmembrane transporter activity"/>
    <property type="evidence" value="ECO:0007669"/>
    <property type="project" value="InterPro"/>
</dbReference>
<feature type="transmembrane region" description="Helical" evidence="6">
    <location>
        <begin position="207"/>
        <end position="227"/>
    </location>
</feature>
<evidence type="ECO:0000256" key="4">
    <source>
        <dbReference type="ARBA" id="ARBA00022989"/>
    </source>
</evidence>
<comment type="caution">
    <text evidence="7">The sequence shown here is derived from an EMBL/GenBank/DDBJ whole genome shotgun (WGS) entry which is preliminary data.</text>
</comment>